<dbReference type="EMBL" id="BJVC01000006">
    <property type="protein sequence ID" value="GEL03141.1"/>
    <property type="molecule type" value="Genomic_DNA"/>
</dbReference>
<dbReference type="PANTHER" id="PTHR43481">
    <property type="entry name" value="FRUCTOSE-1-PHOSPHATE PHOSPHATASE"/>
    <property type="match status" value="1"/>
</dbReference>
<dbReference type="PANTHER" id="PTHR43481:SF4">
    <property type="entry name" value="GLYCEROL-1-PHOSPHATE PHOSPHOHYDROLASE 1-RELATED"/>
    <property type="match status" value="1"/>
</dbReference>
<evidence type="ECO:0000313" key="2">
    <source>
        <dbReference type="Proteomes" id="UP000321405"/>
    </source>
</evidence>
<reference evidence="1 2" key="1">
    <citation type="submission" date="2019-07" db="EMBL/GenBank/DDBJ databases">
        <title>Whole genome shotgun sequence of Swaminathania salitolerans NBRC 104436.</title>
        <authorList>
            <person name="Hosoyama A."/>
            <person name="Uohara A."/>
            <person name="Ohji S."/>
            <person name="Ichikawa N."/>
        </authorList>
    </citation>
    <scope>NUCLEOTIDE SEQUENCE [LARGE SCALE GENOMIC DNA]</scope>
    <source>
        <strain evidence="1 2">NBRC 104436</strain>
    </source>
</reference>
<dbReference type="SFLD" id="SFLDS00003">
    <property type="entry name" value="Haloacid_Dehalogenase"/>
    <property type="match status" value="1"/>
</dbReference>
<dbReference type="RefSeq" id="WP_147094211.1">
    <property type="nucleotide sequence ID" value="NZ_BJVC01000006.1"/>
</dbReference>
<dbReference type="PRINTS" id="PR00413">
    <property type="entry name" value="HADHALOGNASE"/>
</dbReference>
<protein>
    <submittedName>
        <fullName evidence="1">Phosphatase</fullName>
    </submittedName>
</protein>
<organism evidence="1 2">
    <name type="scientific">Swaminathania salitolerans</name>
    <dbReference type="NCBI Taxonomy" id="182838"/>
    <lineage>
        <taxon>Bacteria</taxon>
        <taxon>Pseudomonadati</taxon>
        <taxon>Pseudomonadota</taxon>
        <taxon>Alphaproteobacteria</taxon>
        <taxon>Acetobacterales</taxon>
        <taxon>Acetobacteraceae</taxon>
        <taxon>Swaminathania</taxon>
    </lineage>
</organism>
<dbReference type="Pfam" id="PF00702">
    <property type="entry name" value="Hydrolase"/>
    <property type="match status" value="1"/>
</dbReference>
<proteinExistence type="predicted"/>
<accession>A0A511BS32</accession>
<dbReference type="InterPro" id="IPR036412">
    <property type="entry name" value="HAD-like_sf"/>
</dbReference>
<dbReference type="OrthoDB" id="414934at2"/>
<dbReference type="AlphaFoldDB" id="A0A511BS32"/>
<dbReference type="Gene3D" id="3.40.50.1000">
    <property type="entry name" value="HAD superfamily/HAD-like"/>
    <property type="match status" value="1"/>
</dbReference>
<dbReference type="InterPro" id="IPR023214">
    <property type="entry name" value="HAD_sf"/>
</dbReference>
<keyword evidence="2" id="KW-1185">Reference proteome</keyword>
<comment type="caution">
    <text evidence="1">The sequence shown here is derived from an EMBL/GenBank/DDBJ whole genome shotgun (WGS) entry which is preliminary data.</text>
</comment>
<dbReference type="InterPro" id="IPR006439">
    <property type="entry name" value="HAD-SF_hydro_IA"/>
</dbReference>
<dbReference type="InterPro" id="IPR023198">
    <property type="entry name" value="PGP-like_dom2"/>
</dbReference>
<sequence>MKPFDLRDYRYDALIFDCDGTLANTLPVHYLTFREALAEHGLPLEPDWYGQRTGLSSGKLFDAYEAAFGVALMREGLLARCREIYRTHLDRLEEHGFAAGIARACRGKSPMAVASAGQGEIVRATLGRLGLVDLFDAVVTIEDVRRGKPAPDLYLLAASKLEVPPASCLVFEDSPEGLEAARAAGMEAIDVRPYTPERPLTTDDR</sequence>
<dbReference type="Gene3D" id="1.10.150.240">
    <property type="entry name" value="Putative phosphatase, domain 2"/>
    <property type="match status" value="1"/>
</dbReference>
<evidence type="ECO:0000313" key="1">
    <source>
        <dbReference type="EMBL" id="GEL03141.1"/>
    </source>
</evidence>
<dbReference type="GO" id="GO:0050308">
    <property type="term" value="F:sugar-phosphatase activity"/>
    <property type="evidence" value="ECO:0007669"/>
    <property type="project" value="TreeGrafter"/>
</dbReference>
<dbReference type="InterPro" id="IPR051806">
    <property type="entry name" value="HAD-like_SPP"/>
</dbReference>
<gene>
    <name evidence="1" type="ORF">SSA02_23040</name>
</gene>
<dbReference type="NCBIfam" id="TIGR01509">
    <property type="entry name" value="HAD-SF-IA-v3"/>
    <property type="match status" value="1"/>
</dbReference>
<dbReference type="Proteomes" id="UP000321405">
    <property type="component" value="Unassembled WGS sequence"/>
</dbReference>
<dbReference type="SUPFAM" id="SSF56784">
    <property type="entry name" value="HAD-like"/>
    <property type="match status" value="1"/>
</dbReference>
<dbReference type="SFLD" id="SFLDG01129">
    <property type="entry name" value="C1.5:_HAD__Beta-PGM__Phosphata"/>
    <property type="match status" value="1"/>
</dbReference>
<name>A0A511BS32_9PROT</name>